<protein>
    <submittedName>
        <fullName evidence="2">Uncharacterized protein</fullName>
    </submittedName>
</protein>
<keyword evidence="3" id="KW-1185">Reference proteome</keyword>
<organism evidence="2 3">
    <name type="scientific">Deinococcus marmoris</name>
    <dbReference type="NCBI Taxonomy" id="249408"/>
    <lineage>
        <taxon>Bacteria</taxon>
        <taxon>Thermotogati</taxon>
        <taxon>Deinococcota</taxon>
        <taxon>Deinococci</taxon>
        <taxon>Deinococcales</taxon>
        <taxon>Deinococcaceae</taxon>
        <taxon>Deinococcus</taxon>
    </lineage>
</organism>
<evidence type="ECO:0000313" key="3">
    <source>
        <dbReference type="Proteomes" id="UP000186607"/>
    </source>
</evidence>
<sequence length="84" mass="8793">MSESARGGATGSVTLTSMTSDDKTPEGKATGEQRGEIVQSTVPEAHPDVIDIPAGDPQNQTPTDELGKLQQEMTRGIIPDNEDG</sequence>
<feature type="compositionally biased region" description="Basic and acidic residues" evidence="1">
    <location>
        <begin position="20"/>
        <end position="35"/>
    </location>
</feature>
<gene>
    <name evidence="2" type="ORF">BOO71_0001687</name>
</gene>
<dbReference type="EMBL" id="MSTI01000020">
    <property type="protein sequence ID" value="OLV19774.1"/>
    <property type="molecule type" value="Genomic_DNA"/>
</dbReference>
<feature type="region of interest" description="Disordered" evidence="1">
    <location>
        <begin position="1"/>
        <end position="84"/>
    </location>
</feature>
<comment type="caution">
    <text evidence="2">The sequence shown here is derived from an EMBL/GenBank/DDBJ whole genome shotgun (WGS) entry which is preliminary data.</text>
</comment>
<dbReference type="Proteomes" id="UP000186607">
    <property type="component" value="Unassembled WGS sequence"/>
</dbReference>
<dbReference type="AlphaFoldDB" id="A0A1U7P3N4"/>
<name>A0A1U7P3N4_9DEIO</name>
<proteinExistence type="predicted"/>
<evidence type="ECO:0000256" key="1">
    <source>
        <dbReference type="SAM" id="MobiDB-lite"/>
    </source>
</evidence>
<dbReference type="STRING" id="249408.BOO71_0001687"/>
<reference evidence="2 3" key="1">
    <citation type="submission" date="2017-01" db="EMBL/GenBank/DDBJ databases">
        <title>Genome Analysis of Deinococcus marmoris KOPRI26562.</title>
        <authorList>
            <person name="Kim J.H."/>
            <person name="Oh H.-M."/>
        </authorList>
    </citation>
    <scope>NUCLEOTIDE SEQUENCE [LARGE SCALE GENOMIC DNA]</scope>
    <source>
        <strain evidence="2 3">KOPRI26562</strain>
    </source>
</reference>
<accession>A0A1U7P3N4</accession>
<evidence type="ECO:0000313" key="2">
    <source>
        <dbReference type="EMBL" id="OLV19774.1"/>
    </source>
</evidence>